<dbReference type="GO" id="GO:0005886">
    <property type="term" value="C:plasma membrane"/>
    <property type="evidence" value="ECO:0007669"/>
    <property type="project" value="TreeGrafter"/>
</dbReference>
<organism evidence="11">
    <name type="scientific">hydrothermal vent metagenome</name>
    <dbReference type="NCBI Taxonomy" id="652676"/>
    <lineage>
        <taxon>unclassified sequences</taxon>
        <taxon>metagenomes</taxon>
        <taxon>ecological metagenomes</taxon>
    </lineage>
</organism>
<dbReference type="NCBIfam" id="TIGR01946">
    <property type="entry name" value="rnfD"/>
    <property type="match status" value="1"/>
</dbReference>
<reference evidence="11" key="1">
    <citation type="submission" date="2016-10" db="EMBL/GenBank/DDBJ databases">
        <authorList>
            <person name="de Groot N.N."/>
        </authorList>
    </citation>
    <scope>NUCLEOTIDE SEQUENCE</scope>
</reference>
<evidence type="ECO:0000256" key="3">
    <source>
        <dbReference type="ARBA" id="ARBA00022630"/>
    </source>
</evidence>
<feature type="transmembrane region" description="Helical" evidence="10">
    <location>
        <begin position="184"/>
        <end position="201"/>
    </location>
</feature>
<dbReference type="AlphaFoldDB" id="A0A1W1E149"/>
<keyword evidence="7" id="KW-0249">Electron transport</keyword>
<name>A0A1W1E149_9ZZZZ</name>
<feature type="transmembrane region" description="Helical" evidence="10">
    <location>
        <begin position="239"/>
        <end position="259"/>
    </location>
</feature>
<evidence type="ECO:0000256" key="6">
    <source>
        <dbReference type="ARBA" id="ARBA00022967"/>
    </source>
</evidence>
<evidence type="ECO:0000256" key="7">
    <source>
        <dbReference type="ARBA" id="ARBA00022982"/>
    </source>
</evidence>
<evidence type="ECO:0000313" key="11">
    <source>
        <dbReference type="EMBL" id="SFV87588.1"/>
    </source>
</evidence>
<gene>
    <name evidence="11" type="ORF">MNB_SUP05-SYMBIONT-5-1049</name>
</gene>
<keyword evidence="9 10" id="KW-0472">Membrane</keyword>
<dbReference type="GO" id="GO:0055085">
    <property type="term" value="P:transmembrane transport"/>
    <property type="evidence" value="ECO:0007669"/>
    <property type="project" value="InterPro"/>
</dbReference>
<feature type="transmembrane region" description="Helical" evidence="10">
    <location>
        <begin position="206"/>
        <end position="227"/>
    </location>
</feature>
<keyword evidence="5 10" id="KW-0812">Transmembrane</keyword>
<keyword evidence="3" id="KW-0285">Flavoprotein</keyword>
<keyword evidence="4" id="KW-0288">FMN</keyword>
<dbReference type="Pfam" id="PF03116">
    <property type="entry name" value="NQR2_RnfD_RnfE"/>
    <property type="match status" value="1"/>
</dbReference>
<evidence type="ECO:0000256" key="5">
    <source>
        <dbReference type="ARBA" id="ARBA00022692"/>
    </source>
</evidence>
<keyword evidence="6" id="KW-1278">Translocase</keyword>
<dbReference type="PANTHER" id="PTHR30578">
    <property type="entry name" value="ELECTRON TRANSPORT COMPLEX PROTEIN RNFD"/>
    <property type="match status" value="1"/>
</dbReference>
<keyword evidence="8 10" id="KW-1133">Transmembrane helix</keyword>
<evidence type="ECO:0000256" key="9">
    <source>
        <dbReference type="ARBA" id="ARBA00023136"/>
    </source>
</evidence>
<protein>
    <submittedName>
        <fullName evidence="11">Electron transport complex protein RnfD</fullName>
    </submittedName>
</protein>
<sequence length="314" mass="33995">MIAILSSTSQMMRQVIYALALGISASYYFFGWGVIVQIILAVISAITVEALFLKIRKRPIAPAISDGSAALTGVLLAISIPSIAPWWIVVVGVAFAIIFGKQLYGGLGNNPFNPAMLGYAFLLISYPLQMTTWAGDFVTLSQTFDVIFNLNTVDALSGATRLDDVKTQLALGKIISELSVHSTAQAWINAGFLLGGLYLLIRRVIFWHIPVAFLSGIIITASLLSLGDIEHYLPIQNHLMLGATMLGAFFIATDPVSACTTPKGRLIYGFLIGMLIVIIRTFGNYPDGVAFAVLLINITVPLIDYYTQPKVFGK</sequence>
<feature type="transmembrane region" description="Helical" evidence="10">
    <location>
        <begin position="116"/>
        <end position="135"/>
    </location>
</feature>
<feature type="transmembrane region" description="Helical" evidence="10">
    <location>
        <begin position="289"/>
        <end position="307"/>
    </location>
</feature>
<dbReference type="InterPro" id="IPR011303">
    <property type="entry name" value="RnfD_bac"/>
</dbReference>
<evidence type="ECO:0000256" key="1">
    <source>
        <dbReference type="ARBA" id="ARBA00022448"/>
    </source>
</evidence>
<feature type="transmembrane region" description="Helical" evidence="10">
    <location>
        <begin position="86"/>
        <end position="104"/>
    </location>
</feature>
<evidence type="ECO:0000256" key="2">
    <source>
        <dbReference type="ARBA" id="ARBA00022553"/>
    </source>
</evidence>
<dbReference type="EMBL" id="FPHZ01000043">
    <property type="protein sequence ID" value="SFV87588.1"/>
    <property type="molecule type" value="Genomic_DNA"/>
</dbReference>
<dbReference type="PANTHER" id="PTHR30578:SF0">
    <property type="entry name" value="ION-TRANSLOCATING OXIDOREDUCTASE COMPLEX SUBUNIT D"/>
    <property type="match status" value="1"/>
</dbReference>
<keyword evidence="1" id="KW-0813">Transport</keyword>
<proteinExistence type="inferred from homology"/>
<dbReference type="InterPro" id="IPR004338">
    <property type="entry name" value="NqrB/RnfD"/>
</dbReference>
<evidence type="ECO:0000256" key="4">
    <source>
        <dbReference type="ARBA" id="ARBA00022643"/>
    </source>
</evidence>
<dbReference type="HAMAP" id="MF_00462">
    <property type="entry name" value="RsxD_RnfD"/>
    <property type="match status" value="1"/>
</dbReference>
<accession>A0A1W1E149</accession>
<evidence type="ECO:0000256" key="10">
    <source>
        <dbReference type="SAM" id="Phobius"/>
    </source>
</evidence>
<evidence type="ECO:0000256" key="8">
    <source>
        <dbReference type="ARBA" id="ARBA00022989"/>
    </source>
</evidence>
<dbReference type="GO" id="GO:0022900">
    <property type="term" value="P:electron transport chain"/>
    <property type="evidence" value="ECO:0007669"/>
    <property type="project" value="InterPro"/>
</dbReference>
<feature type="transmembrane region" description="Helical" evidence="10">
    <location>
        <begin position="266"/>
        <end position="283"/>
    </location>
</feature>
<keyword evidence="2" id="KW-0597">Phosphoprotein</keyword>